<organism evidence="1 2">
    <name type="scientific">Nocardiopsis algeriensis</name>
    <dbReference type="NCBI Taxonomy" id="1478215"/>
    <lineage>
        <taxon>Bacteria</taxon>
        <taxon>Bacillati</taxon>
        <taxon>Actinomycetota</taxon>
        <taxon>Actinomycetes</taxon>
        <taxon>Streptosporangiales</taxon>
        <taxon>Nocardiopsidaceae</taxon>
        <taxon>Nocardiopsis</taxon>
    </lineage>
</organism>
<reference evidence="1 2" key="1">
    <citation type="submission" date="2020-08" db="EMBL/GenBank/DDBJ databases">
        <title>Genomic Encyclopedia of Type Strains, Phase III (KMG-III): the genomes of soil and plant-associated and newly described type strains.</title>
        <authorList>
            <person name="Whitman W."/>
        </authorList>
    </citation>
    <scope>NUCLEOTIDE SEQUENCE [LARGE SCALE GENOMIC DNA]</scope>
    <source>
        <strain evidence="1 2">CECT 8712</strain>
    </source>
</reference>
<sequence length="132" mass="13997">MSAISAAGGTLSLPRNRAAAEPLLRGPRKVIAGARSVAGLLEQDPALWPCLTTCVTDTDGRVIVHYAASGDSGEAACLFGPDGVVARWRSVLTQDREARRERDKGRERVVTVHGHHCGHPVTVLFTVIGAHP</sequence>
<evidence type="ECO:0000313" key="2">
    <source>
        <dbReference type="Proteomes" id="UP000536604"/>
    </source>
</evidence>
<accession>A0A841IPF0</accession>
<dbReference type="RefSeq" id="WP_184290547.1">
    <property type="nucleotide sequence ID" value="NZ_JACHJO010000005.1"/>
</dbReference>
<evidence type="ECO:0000313" key="1">
    <source>
        <dbReference type="EMBL" id="MBB6119962.1"/>
    </source>
</evidence>
<proteinExistence type="predicted"/>
<protein>
    <submittedName>
        <fullName evidence="1">Uncharacterized protein</fullName>
    </submittedName>
</protein>
<gene>
    <name evidence="1" type="ORF">FHS13_001913</name>
</gene>
<dbReference type="Proteomes" id="UP000536604">
    <property type="component" value="Unassembled WGS sequence"/>
</dbReference>
<dbReference type="AlphaFoldDB" id="A0A841IPF0"/>
<keyword evidence="2" id="KW-1185">Reference proteome</keyword>
<dbReference type="EMBL" id="JACHJO010000005">
    <property type="protein sequence ID" value="MBB6119962.1"/>
    <property type="molecule type" value="Genomic_DNA"/>
</dbReference>
<name>A0A841IPF0_9ACTN</name>
<comment type="caution">
    <text evidence="1">The sequence shown here is derived from an EMBL/GenBank/DDBJ whole genome shotgun (WGS) entry which is preliminary data.</text>
</comment>